<dbReference type="InterPro" id="IPR012902">
    <property type="entry name" value="N_methyl_site"/>
</dbReference>
<evidence type="ECO:0000313" key="8">
    <source>
        <dbReference type="EMBL" id="KKT33854.1"/>
    </source>
</evidence>
<keyword evidence="5 6" id="KW-0472">Membrane</keyword>
<dbReference type="PANTHER" id="PTHR30093:SF44">
    <property type="entry name" value="TYPE II SECRETION SYSTEM CORE PROTEIN G"/>
    <property type="match status" value="1"/>
</dbReference>
<dbReference type="Proteomes" id="UP000034192">
    <property type="component" value="Unassembled WGS sequence"/>
</dbReference>
<dbReference type="InterPro" id="IPR013545">
    <property type="entry name" value="T2SS_protein-GspG_C"/>
</dbReference>
<dbReference type="SUPFAM" id="SSF54523">
    <property type="entry name" value="Pili subunits"/>
    <property type="match status" value="1"/>
</dbReference>
<evidence type="ECO:0000256" key="1">
    <source>
        <dbReference type="ARBA" id="ARBA00004167"/>
    </source>
</evidence>
<dbReference type="InterPro" id="IPR000983">
    <property type="entry name" value="Bac_GSPG_pilin"/>
</dbReference>
<keyword evidence="4 6" id="KW-1133">Transmembrane helix</keyword>
<dbReference type="Pfam" id="PF08334">
    <property type="entry name" value="T2SSG"/>
    <property type="match status" value="1"/>
</dbReference>
<dbReference type="PRINTS" id="PR00813">
    <property type="entry name" value="BCTERIALGSPG"/>
</dbReference>
<comment type="caution">
    <text evidence="8">The sequence shown here is derived from an EMBL/GenBank/DDBJ whole genome shotgun (WGS) entry which is preliminary data.</text>
</comment>
<keyword evidence="3 6" id="KW-0812">Transmembrane</keyword>
<evidence type="ECO:0000256" key="4">
    <source>
        <dbReference type="ARBA" id="ARBA00022989"/>
    </source>
</evidence>
<dbReference type="Pfam" id="PF07963">
    <property type="entry name" value="N_methyl"/>
    <property type="match status" value="1"/>
</dbReference>
<dbReference type="GO" id="GO:0015628">
    <property type="term" value="P:protein secretion by the type II secretion system"/>
    <property type="evidence" value="ECO:0007669"/>
    <property type="project" value="InterPro"/>
</dbReference>
<dbReference type="PANTHER" id="PTHR30093">
    <property type="entry name" value="GENERAL SECRETION PATHWAY PROTEIN G"/>
    <property type="match status" value="1"/>
</dbReference>
<comment type="subcellular location">
    <subcellularLocation>
        <location evidence="1">Membrane</location>
        <topology evidence="1">Single-pass membrane protein</topology>
    </subcellularLocation>
</comment>
<evidence type="ECO:0000256" key="2">
    <source>
        <dbReference type="ARBA" id="ARBA00022481"/>
    </source>
</evidence>
<dbReference type="Gene3D" id="3.30.700.10">
    <property type="entry name" value="Glycoprotein, Type 4 Pilin"/>
    <property type="match status" value="1"/>
</dbReference>
<evidence type="ECO:0000256" key="5">
    <source>
        <dbReference type="ARBA" id="ARBA00023136"/>
    </source>
</evidence>
<evidence type="ECO:0000259" key="7">
    <source>
        <dbReference type="Pfam" id="PF08334"/>
    </source>
</evidence>
<proteinExistence type="predicted"/>
<dbReference type="GO" id="GO:0015627">
    <property type="term" value="C:type II protein secretion system complex"/>
    <property type="evidence" value="ECO:0007669"/>
    <property type="project" value="InterPro"/>
</dbReference>
<dbReference type="NCBIfam" id="TIGR02532">
    <property type="entry name" value="IV_pilin_GFxxxE"/>
    <property type="match status" value="1"/>
</dbReference>
<evidence type="ECO:0000256" key="3">
    <source>
        <dbReference type="ARBA" id="ARBA00022692"/>
    </source>
</evidence>
<name>A0A0G1JEL6_9BACT</name>
<dbReference type="AlphaFoldDB" id="A0A0G1JEL6"/>
<gene>
    <name evidence="8" type="ORF">UW21_C0007G0016</name>
</gene>
<keyword evidence="2" id="KW-0488">Methylation</keyword>
<evidence type="ECO:0000313" key="9">
    <source>
        <dbReference type="Proteomes" id="UP000034192"/>
    </source>
</evidence>
<feature type="domain" description="Type II secretion system protein GspG C-terminal" evidence="7">
    <location>
        <begin position="41"/>
        <end position="129"/>
    </location>
</feature>
<accession>A0A0G1JEL6</accession>
<dbReference type="GO" id="GO:0016020">
    <property type="term" value="C:membrane"/>
    <property type="evidence" value="ECO:0007669"/>
    <property type="project" value="UniProtKB-SubCell"/>
</dbReference>
<protein>
    <submittedName>
        <fullName evidence="8">LspG (Type II protein secretion LspG pseudopilin)</fullName>
    </submittedName>
</protein>
<sequence length="156" mass="16374">MSNKLRLRSEAVVTSGFTLVELLVVISIIGILLAVVIFGLTGARESARDSKRKADLELARSGLELYKADCNSYPTIDIFSSGSLAGDGTPTSCVLTNVYISQIPKDPLDPARSYVYVSDGITYEICASTEQGTGTATCGGSTSCGGVTCNYKVTSP</sequence>
<evidence type="ECO:0000256" key="6">
    <source>
        <dbReference type="SAM" id="Phobius"/>
    </source>
</evidence>
<dbReference type="EMBL" id="LCHL01000007">
    <property type="protein sequence ID" value="KKT33854.1"/>
    <property type="molecule type" value="Genomic_DNA"/>
</dbReference>
<feature type="transmembrane region" description="Helical" evidence="6">
    <location>
        <begin position="20"/>
        <end position="43"/>
    </location>
</feature>
<dbReference type="InterPro" id="IPR045584">
    <property type="entry name" value="Pilin-like"/>
</dbReference>
<dbReference type="PROSITE" id="PS00409">
    <property type="entry name" value="PROKAR_NTER_METHYL"/>
    <property type="match status" value="1"/>
</dbReference>
<organism evidence="8 9">
    <name type="scientific">Candidatus Woesebacteria bacterium GW2011_GWB1_44_11b</name>
    <dbReference type="NCBI Taxonomy" id="1618580"/>
    <lineage>
        <taxon>Bacteria</taxon>
        <taxon>Candidatus Woeseibacteriota</taxon>
    </lineage>
</organism>
<reference evidence="8 9" key="1">
    <citation type="journal article" date="2015" name="Nature">
        <title>rRNA introns, odd ribosomes, and small enigmatic genomes across a large radiation of phyla.</title>
        <authorList>
            <person name="Brown C.T."/>
            <person name="Hug L.A."/>
            <person name="Thomas B.C."/>
            <person name="Sharon I."/>
            <person name="Castelle C.J."/>
            <person name="Singh A."/>
            <person name="Wilkins M.J."/>
            <person name="Williams K.H."/>
            <person name="Banfield J.F."/>
        </authorList>
    </citation>
    <scope>NUCLEOTIDE SEQUENCE [LARGE SCALE GENOMIC DNA]</scope>
</reference>